<evidence type="ECO:0000313" key="1">
    <source>
        <dbReference type="EMBL" id="GBO39474.1"/>
    </source>
</evidence>
<accession>A0A4Y2WS70</accession>
<feature type="non-terminal residue" evidence="1">
    <location>
        <position position="177"/>
    </location>
</feature>
<comment type="caution">
    <text evidence="1">The sequence shown here is derived from an EMBL/GenBank/DDBJ whole genome shotgun (WGS) entry which is preliminary data.</text>
</comment>
<organism evidence="1 2">
    <name type="scientific">Araneus ventricosus</name>
    <name type="common">Orbweaver spider</name>
    <name type="synonym">Epeira ventricosa</name>
    <dbReference type="NCBI Taxonomy" id="182803"/>
    <lineage>
        <taxon>Eukaryota</taxon>
        <taxon>Metazoa</taxon>
        <taxon>Ecdysozoa</taxon>
        <taxon>Arthropoda</taxon>
        <taxon>Chelicerata</taxon>
        <taxon>Arachnida</taxon>
        <taxon>Araneae</taxon>
        <taxon>Araneomorphae</taxon>
        <taxon>Entelegynae</taxon>
        <taxon>Araneoidea</taxon>
        <taxon>Araneidae</taxon>
        <taxon>Araneus</taxon>
    </lineage>
</organism>
<dbReference type="EMBL" id="BGPR01064509">
    <property type="protein sequence ID" value="GBO39474.1"/>
    <property type="molecule type" value="Genomic_DNA"/>
</dbReference>
<dbReference type="AlphaFoldDB" id="A0A4Y2WS70"/>
<evidence type="ECO:0000313" key="2">
    <source>
        <dbReference type="Proteomes" id="UP000499080"/>
    </source>
</evidence>
<dbReference type="Proteomes" id="UP000499080">
    <property type="component" value="Unassembled WGS sequence"/>
</dbReference>
<keyword evidence="2" id="KW-1185">Reference proteome</keyword>
<name>A0A4Y2WS70_ARAVE</name>
<sequence length="177" mass="20479">MLRQPRILLHKSQTKNKVPLPHQQCHQLMSRLTTHHRQMFSWIVLRGGAHQFQQTRDKFLDVPVESDVLQRDLRVYSGTSGWVGRRHFFRTLTTGKVTSPNPTGGTRIDSIIFKKGGDVVSKTCATQVNCNRTRMVFETARLAESLLLNVSGLVERYAYLYLRYKNDLCNYLNVLCR</sequence>
<proteinExistence type="predicted"/>
<reference evidence="1 2" key="1">
    <citation type="journal article" date="2019" name="Sci. Rep.">
        <title>Orb-weaving spider Araneus ventricosus genome elucidates the spidroin gene catalogue.</title>
        <authorList>
            <person name="Kono N."/>
            <person name="Nakamura H."/>
            <person name="Ohtoshi R."/>
            <person name="Moran D.A.P."/>
            <person name="Shinohara A."/>
            <person name="Yoshida Y."/>
            <person name="Fujiwara M."/>
            <person name="Mori M."/>
            <person name="Tomita M."/>
            <person name="Arakawa K."/>
        </authorList>
    </citation>
    <scope>NUCLEOTIDE SEQUENCE [LARGE SCALE GENOMIC DNA]</scope>
</reference>
<protein>
    <submittedName>
        <fullName evidence="1">Uncharacterized protein</fullName>
    </submittedName>
</protein>
<gene>
    <name evidence="1" type="ORF">AVEN_219661_1</name>
</gene>